<dbReference type="Proteomes" id="UP000192418">
    <property type="component" value="Unassembled WGS sequence"/>
</dbReference>
<dbReference type="AlphaFoldDB" id="A0A1W2ED50"/>
<protein>
    <recommendedName>
        <fullName evidence="4">DUF2058 domain-containing protein</fullName>
    </recommendedName>
</protein>
<evidence type="ECO:0000313" key="2">
    <source>
        <dbReference type="EMBL" id="SMD07008.1"/>
    </source>
</evidence>
<accession>A0A1W2ED50</accession>
<feature type="compositionally biased region" description="Basic and acidic residues" evidence="1">
    <location>
        <begin position="39"/>
        <end position="76"/>
    </location>
</feature>
<proteinExistence type="predicted"/>
<dbReference type="Pfam" id="PF09831">
    <property type="entry name" value="DUF2058"/>
    <property type="match status" value="1"/>
</dbReference>
<feature type="region of interest" description="Disordered" evidence="1">
    <location>
        <begin position="16"/>
        <end position="77"/>
    </location>
</feature>
<sequence>MGDSLRDQLLKAGLVNKKQVKKVKHEQRITKHKKKGKKSSPESKESSIAREERLAYEERNRELNKKRNEERKRRENAAQVRQLILTNRLTLEERDDDEPYNFVVGRRIKKLFLSEKIIKQLTSGQLAIVKLEGKFEIVPADAAKQILERNPKTILVFNEGGPDKEEY</sequence>
<dbReference type="STRING" id="1121400.SAMN02746065_12815"/>
<feature type="compositionally biased region" description="Basic residues" evidence="1">
    <location>
        <begin position="18"/>
        <end position="38"/>
    </location>
</feature>
<reference evidence="2 3" key="1">
    <citation type="submission" date="2017-04" db="EMBL/GenBank/DDBJ databases">
        <authorList>
            <person name="Afonso C.L."/>
            <person name="Miller P.J."/>
            <person name="Scott M.A."/>
            <person name="Spackman E."/>
            <person name="Goraichik I."/>
            <person name="Dimitrov K.M."/>
            <person name="Suarez D.L."/>
            <person name="Swayne D.E."/>
        </authorList>
    </citation>
    <scope>NUCLEOTIDE SEQUENCE [LARGE SCALE GENOMIC DNA]</scope>
    <source>
        <strain evidence="2 3">DSM 3385</strain>
    </source>
</reference>
<keyword evidence="3" id="KW-1185">Reference proteome</keyword>
<evidence type="ECO:0000313" key="3">
    <source>
        <dbReference type="Proteomes" id="UP000192418"/>
    </source>
</evidence>
<dbReference type="InterPro" id="IPR018636">
    <property type="entry name" value="DUF2058"/>
</dbReference>
<name>A0A1W2ED50_9BACT</name>
<evidence type="ECO:0008006" key="4">
    <source>
        <dbReference type="Google" id="ProtNLM"/>
    </source>
</evidence>
<dbReference type="RefSeq" id="WP_084071428.1">
    <property type="nucleotide sequence ID" value="NZ_FWXY01000028.1"/>
</dbReference>
<dbReference type="OrthoDB" id="5431835at2"/>
<evidence type="ECO:0000256" key="1">
    <source>
        <dbReference type="SAM" id="MobiDB-lite"/>
    </source>
</evidence>
<dbReference type="EMBL" id="FWXY01000028">
    <property type="protein sequence ID" value="SMD07008.1"/>
    <property type="molecule type" value="Genomic_DNA"/>
</dbReference>
<gene>
    <name evidence="2" type="ORF">SAMN02746065_12815</name>
</gene>
<organism evidence="2 3">
    <name type="scientific">Desulfocicer vacuolatum DSM 3385</name>
    <dbReference type="NCBI Taxonomy" id="1121400"/>
    <lineage>
        <taxon>Bacteria</taxon>
        <taxon>Pseudomonadati</taxon>
        <taxon>Thermodesulfobacteriota</taxon>
        <taxon>Desulfobacteria</taxon>
        <taxon>Desulfobacterales</taxon>
        <taxon>Desulfobacteraceae</taxon>
        <taxon>Desulfocicer</taxon>
    </lineage>
</organism>